<reference evidence="7 8" key="1">
    <citation type="journal article" date="2019" name="Microorganisms">
        <title>Systematic Affiliation and Genome Analysis of Subtercola vilae DB165(T) with Particular Emphasis on Cold Adaptation of an Isolate from a High-Altitude Cold Volcano Lake.</title>
        <authorList>
            <person name="Villalobos A.S."/>
            <person name="Wiese J."/>
            <person name="Imhoff J.F."/>
            <person name="Dorador C."/>
            <person name="Keller A."/>
            <person name="Hentschel U."/>
        </authorList>
    </citation>
    <scope>NUCLEOTIDE SEQUENCE [LARGE SCALE GENOMIC DNA]</scope>
    <source>
        <strain evidence="7 8">DB165</strain>
    </source>
</reference>
<dbReference type="SUPFAM" id="SSF50939">
    <property type="entry name" value="Sialidases"/>
    <property type="match status" value="1"/>
</dbReference>
<dbReference type="Proteomes" id="UP000306192">
    <property type="component" value="Unassembled WGS sequence"/>
</dbReference>
<accession>A0A4T2C9H2</accession>
<evidence type="ECO:0000256" key="5">
    <source>
        <dbReference type="SAM" id="SignalP"/>
    </source>
</evidence>
<dbReference type="PROSITE" id="PS51318">
    <property type="entry name" value="TAT"/>
    <property type="match status" value="1"/>
</dbReference>
<dbReference type="PANTHER" id="PTHR10628:SF30">
    <property type="entry name" value="EXO-ALPHA-SIALIDASE"/>
    <property type="match status" value="1"/>
</dbReference>
<dbReference type="AlphaFoldDB" id="A0A4T2C9H2"/>
<dbReference type="InterPro" id="IPR026856">
    <property type="entry name" value="Sialidase_fam"/>
</dbReference>
<dbReference type="GO" id="GO:0004308">
    <property type="term" value="F:exo-alpha-sialidase activity"/>
    <property type="evidence" value="ECO:0007669"/>
    <property type="project" value="UniProtKB-EC"/>
</dbReference>
<comment type="similarity">
    <text evidence="2">Belongs to the glycosyl hydrolase 33 family.</text>
</comment>
<dbReference type="InterPro" id="IPR006311">
    <property type="entry name" value="TAT_signal"/>
</dbReference>
<keyword evidence="8" id="KW-1185">Reference proteome</keyword>
<dbReference type="GO" id="GO:0009313">
    <property type="term" value="P:oligosaccharide catabolic process"/>
    <property type="evidence" value="ECO:0007669"/>
    <property type="project" value="TreeGrafter"/>
</dbReference>
<evidence type="ECO:0000313" key="8">
    <source>
        <dbReference type="Proteomes" id="UP000306192"/>
    </source>
</evidence>
<evidence type="ECO:0000256" key="3">
    <source>
        <dbReference type="ARBA" id="ARBA00012733"/>
    </source>
</evidence>
<dbReference type="Gene3D" id="2.120.10.10">
    <property type="match status" value="1"/>
</dbReference>
<feature type="signal peptide" evidence="5">
    <location>
        <begin position="1"/>
        <end position="44"/>
    </location>
</feature>
<dbReference type="EC" id="3.2.1.18" evidence="3"/>
<feature type="domain" description="Sialidase" evidence="6">
    <location>
        <begin position="83"/>
        <end position="414"/>
    </location>
</feature>
<dbReference type="InterPro" id="IPR011040">
    <property type="entry name" value="Sialidase"/>
</dbReference>
<dbReference type="InterPro" id="IPR036278">
    <property type="entry name" value="Sialidase_sf"/>
</dbReference>
<protein>
    <recommendedName>
        <fullName evidence="3">exo-alpha-sialidase</fullName>
        <ecNumber evidence="3">3.2.1.18</ecNumber>
    </recommendedName>
</protein>
<keyword evidence="5" id="KW-0732">Signal</keyword>
<evidence type="ECO:0000313" key="7">
    <source>
        <dbReference type="EMBL" id="TIH40071.1"/>
    </source>
</evidence>
<evidence type="ECO:0000256" key="4">
    <source>
        <dbReference type="SAM" id="MobiDB-lite"/>
    </source>
</evidence>
<sequence length="679" mass="69184">MIHAPLSTARTARTARTGRTALLATALTASLAAAALLGAPAASATPSDPPGTLTTTSLAPTLVSPFAAYRIPALSYLGDNVVVAAWDGRPGSAADSPNPNSIVQRRSTDGGATWSTQATVLQGNPDTAGSGANKYGYSDPSYVYDHVAGTLFLFSVYSKDQGFGGSTFGNDDANRQVISAQVSQSTDLGLTWGAPRLITSVVKPGTSSAAPVAGDVRGMFATSGSGIQLNYGSHAGRLIQQFAGDVRQADGTNQVEAYSVYSDDHGASWSRGAFVGTGMDENKTVELSDGRVLLNSRDHANQGYRKVALSSDGGATYGPVTSDLELPDPANNASLVRLYPDAAAGTPEAKILLFTNANSQSARQNLTARVSCDDGATWPFARQLNAGFSAYSVAARLGGDSVGVLYESSYSTGIQFAALNDAWLAYSCGGVTPIAGTTVTGQRTDAARNLGTAPYSAGEQVPYSFRVTNHSTGTVSTTPTAGNFTPLVAPGTGNCRYLALAAGASYTCATPTHTVTAAEASQGYFVPDTTWSVSPSSSGSGRVLGLPVNLTAGVHVDSATISGVSIVGARADAGRDVAASPYAAGDTIAYRFAATNTTATTVSVAPSSGNFTPLVAPGTGNCRYSSLAAGASYTCTTPTHTVTAAEASQGYFVPDTTWGVTVGTTTTSARILGTPVSLR</sequence>
<dbReference type="Pfam" id="PF13088">
    <property type="entry name" value="BNR_2"/>
    <property type="match status" value="1"/>
</dbReference>
<feature type="compositionally biased region" description="Polar residues" evidence="4">
    <location>
        <begin position="95"/>
        <end position="105"/>
    </location>
</feature>
<comment type="caution">
    <text evidence="7">The sequence shown here is derived from an EMBL/GenBank/DDBJ whole genome shotgun (WGS) entry which is preliminary data.</text>
</comment>
<feature type="region of interest" description="Disordered" evidence="4">
    <location>
        <begin position="90"/>
        <end position="109"/>
    </location>
</feature>
<comment type="catalytic activity">
    <reaction evidence="1">
        <text>Hydrolysis of alpha-(2-&gt;3)-, alpha-(2-&gt;6)-, alpha-(2-&gt;8)- glycosidic linkages of terminal sialic acid residues in oligosaccharides, glycoproteins, glycolipids, colominic acid and synthetic substrates.</text>
        <dbReference type="EC" id="3.2.1.18"/>
    </reaction>
</comment>
<dbReference type="GO" id="GO:0006689">
    <property type="term" value="P:ganglioside catabolic process"/>
    <property type="evidence" value="ECO:0007669"/>
    <property type="project" value="TreeGrafter"/>
</dbReference>
<name>A0A4T2C9H2_9MICO</name>
<evidence type="ECO:0000256" key="1">
    <source>
        <dbReference type="ARBA" id="ARBA00000427"/>
    </source>
</evidence>
<evidence type="ECO:0000259" key="6">
    <source>
        <dbReference type="Pfam" id="PF13088"/>
    </source>
</evidence>
<gene>
    <name evidence="7" type="ORF">D4765_02785</name>
</gene>
<dbReference type="GO" id="GO:0016020">
    <property type="term" value="C:membrane"/>
    <property type="evidence" value="ECO:0007669"/>
    <property type="project" value="TreeGrafter"/>
</dbReference>
<dbReference type="OrthoDB" id="5958808at2"/>
<dbReference type="EMBL" id="QYRT01000004">
    <property type="protein sequence ID" value="TIH40071.1"/>
    <property type="molecule type" value="Genomic_DNA"/>
</dbReference>
<proteinExistence type="inferred from homology"/>
<feature type="chain" id="PRO_5020473891" description="exo-alpha-sialidase" evidence="5">
    <location>
        <begin position="45"/>
        <end position="679"/>
    </location>
</feature>
<dbReference type="PANTHER" id="PTHR10628">
    <property type="entry name" value="SIALIDASE"/>
    <property type="match status" value="1"/>
</dbReference>
<evidence type="ECO:0000256" key="2">
    <source>
        <dbReference type="ARBA" id="ARBA00009348"/>
    </source>
</evidence>
<dbReference type="RefSeq" id="WP_136640704.1">
    <property type="nucleotide sequence ID" value="NZ_QYRT01000004.1"/>
</dbReference>
<dbReference type="CDD" id="cd15482">
    <property type="entry name" value="Sialidase_non-viral"/>
    <property type="match status" value="1"/>
</dbReference>
<organism evidence="7 8">
    <name type="scientific">Subtercola vilae</name>
    <dbReference type="NCBI Taxonomy" id="2056433"/>
    <lineage>
        <taxon>Bacteria</taxon>
        <taxon>Bacillati</taxon>
        <taxon>Actinomycetota</taxon>
        <taxon>Actinomycetes</taxon>
        <taxon>Micrococcales</taxon>
        <taxon>Microbacteriaceae</taxon>
        <taxon>Subtercola</taxon>
    </lineage>
</organism>
<dbReference type="GO" id="GO:0005737">
    <property type="term" value="C:cytoplasm"/>
    <property type="evidence" value="ECO:0007669"/>
    <property type="project" value="TreeGrafter"/>
</dbReference>